<dbReference type="AlphaFoldDB" id="A0A6M5YQC4"/>
<name>A0A6M5YQC4_9BACT</name>
<evidence type="ECO:0000313" key="1">
    <source>
        <dbReference type="EMBL" id="QJW96108.1"/>
    </source>
</evidence>
<accession>A0A6M5YQC4</accession>
<keyword evidence="2" id="KW-1185">Reference proteome</keyword>
<organism evidence="1 2">
    <name type="scientific">Frigoriglobus tundricola</name>
    <dbReference type="NCBI Taxonomy" id="2774151"/>
    <lineage>
        <taxon>Bacteria</taxon>
        <taxon>Pseudomonadati</taxon>
        <taxon>Planctomycetota</taxon>
        <taxon>Planctomycetia</taxon>
        <taxon>Gemmatales</taxon>
        <taxon>Gemmataceae</taxon>
        <taxon>Frigoriglobus</taxon>
    </lineage>
</organism>
<proteinExistence type="predicted"/>
<dbReference type="EMBL" id="CP053452">
    <property type="protein sequence ID" value="QJW96108.1"/>
    <property type="molecule type" value="Genomic_DNA"/>
</dbReference>
<dbReference type="KEGG" id="ftj:FTUN_3662"/>
<gene>
    <name evidence="1" type="ORF">FTUN_3662</name>
</gene>
<evidence type="ECO:0000313" key="2">
    <source>
        <dbReference type="Proteomes" id="UP000503447"/>
    </source>
</evidence>
<reference evidence="2" key="1">
    <citation type="submission" date="2020-05" db="EMBL/GenBank/DDBJ databases">
        <title>Frigoriglobus tundricola gen. nov., sp. nov., a psychrotolerant cellulolytic planctomycete of the family Gemmataceae with two divergent copies of 16S rRNA gene.</title>
        <authorList>
            <person name="Kulichevskaya I.S."/>
            <person name="Ivanova A.A."/>
            <person name="Naumoff D.G."/>
            <person name="Beletsky A.V."/>
            <person name="Rijpstra W.I.C."/>
            <person name="Sinninghe Damste J.S."/>
            <person name="Mardanov A.V."/>
            <person name="Ravin N.V."/>
            <person name="Dedysh S.N."/>
        </authorList>
    </citation>
    <scope>NUCLEOTIDE SEQUENCE [LARGE SCALE GENOMIC DNA]</scope>
    <source>
        <strain evidence="2">PL17</strain>
    </source>
</reference>
<sequence length="50" mass="5564">MLIPKIPRAIAVLPQQLGATSQVLVYSDSPLAFRFQIGPQLKVGKVQWCR</sequence>
<dbReference type="Proteomes" id="UP000503447">
    <property type="component" value="Chromosome"/>
</dbReference>
<protein>
    <submittedName>
        <fullName evidence="1">Uncharacterized protein</fullName>
    </submittedName>
</protein>